<sequence length="170" mass="19097">MENDDNRNDLAFGKVSEECRETHELSFDDNFSPTSSNIASLNNQSQEKETWQADGYLQSLEGKLERLKGKTSTGQASNKKITSRDMLRTLNEARHDSARHLISSDSAHDFHDSDCDASGDPQVAALTRRMFPEQALSAEELQELLRRDFLQAVTQEAAEEQTDEETSGSR</sequence>
<dbReference type="Proteomes" id="UP000007110">
    <property type="component" value="Unassembled WGS sequence"/>
</dbReference>
<dbReference type="OMA" id="EARQDHT"/>
<name>A0A7M7GH41_STRPU</name>
<dbReference type="PANTHER" id="PTHR31800">
    <property type="entry name" value="COILED-COIL DOMAIN-CONTAINING PROTEIN 32"/>
    <property type="match status" value="1"/>
</dbReference>
<dbReference type="InterPro" id="IPR028039">
    <property type="entry name" value="CCDC32"/>
</dbReference>
<proteinExistence type="predicted"/>
<reference evidence="2" key="1">
    <citation type="submission" date="2015-02" db="EMBL/GenBank/DDBJ databases">
        <title>Genome sequencing for Strongylocentrotus purpuratus.</title>
        <authorList>
            <person name="Murali S."/>
            <person name="Liu Y."/>
            <person name="Vee V."/>
            <person name="English A."/>
            <person name="Wang M."/>
            <person name="Skinner E."/>
            <person name="Han Y."/>
            <person name="Muzny D.M."/>
            <person name="Worley K.C."/>
            <person name="Gibbs R.A."/>
        </authorList>
    </citation>
    <scope>NUCLEOTIDE SEQUENCE</scope>
</reference>
<dbReference type="FunCoup" id="A0A7M7GH41">
    <property type="interactions" value="389"/>
</dbReference>
<dbReference type="GO" id="GO:0044782">
    <property type="term" value="P:cilium organization"/>
    <property type="evidence" value="ECO:0000318"/>
    <property type="project" value="GO_Central"/>
</dbReference>
<dbReference type="RefSeq" id="XP_003728834.2">
    <property type="nucleotide sequence ID" value="XM_003728786.3"/>
</dbReference>
<dbReference type="EnsemblMetazoa" id="XM_003728786">
    <property type="protein sequence ID" value="XP_003728834"/>
    <property type="gene ID" value="LOC100893736"/>
</dbReference>
<accession>A0A7M7GH41</accession>
<organism evidence="1 2">
    <name type="scientific">Strongylocentrotus purpuratus</name>
    <name type="common">Purple sea urchin</name>
    <dbReference type="NCBI Taxonomy" id="7668"/>
    <lineage>
        <taxon>Eukaryota</taxon>
        <taxon>Metazoa</taxon>
        <taxon>Echinodermata</taxon>
        <taxon>Eleutherozoa</taxon>
        <taxon>Echinozoa</taxon>
        <taxon>Echinoidea</taxon>
        <taxon>Euechinoidea</taxon>
        <taxon>Echinacea</taxon>
        <taxon>Camarodonta</taxon>
        <taxon>Echinidea</taxon>
        <taxon>Strongylocentrotidae</taxon>
        <taxon>Strongylocentrotus</taxon>
    </lineage>
</organism>
<dbReference type="PANTHER" id="PTHR31800:SF1">
    <property type="entry name" value="COILED-COIL DOMAIN-CONTAINING PROTEIN 32"/>
    <property type="match status" value="1"/>
</dbReference>
<dbReference type="AlphaFoldDB" id="A0A7M7GH41"/>
<dbReference type="GeneID" id="100893736"/>
<reference evidence="1" key="2">
    <citation type="submission" date="2021-01" db="UniProtKB">
        <authorList>
            <consortium name="EnsemblMetazoa"/>
        </authorList>
    </citation>
    <scope>IDENTIFICATION</scope>
</reference>
<dbReference type="KEGG" id="spu:100893736"/>
<dbReference type="Pfam" id="PF14989">
    <property type="entry name" value="CCDC32"/>
    <property type="match status" value="1"/>
</dbReference>
<keyword evidence="2" id="KW-1185">Reference proteome</keyword>
<evidence type="ECO:0000313" key="2">
    <source>
        <dbReference type="Proteomes" id="UP000007110"/>
    </source>
</evidence>
<dbReference type="InParanoid" id="A0A7M7GH41"/>
<dbReference type="OrthoDB" id="5982503at2759"/>
<protein>
    <submittedName>
        <fullName evidence="1">Uncharacterized protein</fullName>
    </submittedName>
</protein>
<evidence type="ECO:0000313" key="1">
    <source>
        <dbReference type="EnsemblMetazoa" id="XP_003728834"/>
    </source>
</evidence>